<dbReference type="AlphaFoldDB" id="A0A7J0F8U4"/>
<protein>
    <submittedName>
        <fullName evidence="1">Uncharacterized protein</fullName>
    </submittedName>
</protein>
<evidence type="ECO:0000313" key="1">
    <source>
        <dbReference type="EMBL" id="GFY95122.1"/>
    </source>
</evidence>
<evidence type="ECO:0000313" key="2">
    <source>
        <dbReference type="Proteomes" id="UP000585474"/>
    </source>
</evidence>
<keyword evidence="2" id="KW-1185">Reference proteome</keyword>
<dbReference type="EMBL" id="BJWL01000010">
    <property type="protein sequence ID" value="GFY95122.1"/>
    <property type="molecule type" value="Genomic_DNA"/>
</dbReference>
<proteinExistence type="predicted"/>
<dbReference type="OrthoDB" id="206213at2759"/>
<name>A0A7J0F8U4_9ERIC</name>
<dbReference type="Proteomes" id="UP000585474">
    <property type="component" value="Unassembled WGS sequence"/>
</dbReference>
<comment type="caution">
    <text evidence="1">The sequence shown here is derived from an EMBL/GenBank/DDBJ whole genome shotgun (WGS) entry which is preliminary data.</text>
</comment>
<reference evidence="1 2" key="1">
    <citation type="submission" date="2019-07" db="EMBL/GenBank/DDBJ databases">
        <title>De Novo Assembly of kiwifruit Actinidia rufa.</title>
        <authorList>
            <person name="Sugita-Konishi S."/>
            <person name="Sato K."/>
            <person name="Mori E."/>
            <person name="Abe Y."/>
            <person name="Kisaki G."/>
            <person name="Hamano K."/>
            <person name="Suezawa K."/>
            <person name="Otani M."/>
            <person name="Fukuda T."/>
            <person name="Manabe T."/>
            <person name="Gomi K."/>
            <person name="Tabuchi M."/>
            <person name="Akimitsu K."/>
            <person name="Kataoka I."/>
        </authorList>
    </citation>
    <scope>NUCLEOTIDE SEQUENCE [LARGE SCALE GENOMIC DNA]</scope>
    <source>
        <strain evidence="2">cv. Fuchu</strain>
    </source>
</reference>
<organism evidence="1 2">
    <name type="scientific">Actinidia rufa</name>
    <dbReference type="NCBI Taxonomy" id="165716"/>
    <lineage>
        <taxon>Eukaryota</taxon>
        <taxon>Viridiplantae</taxon>
        <taxon>Streptophyta</taxon>
        <taxon>Embryophyta</taxon>
        <taxon>Tracheophyta</taxon>
        <taxon>Spermatophyta</taxon>
        <taxon>Magnoliopsida</taxon>
        <taxon>eudicotyledons</taxon>
        <taxon>Gunneridae</taxon>
        <taxon>Pentapetalae</taxon>
        <taxon>asterids</taxon>
        <taxon>Ericales</taxon>
        <taxon>Actinidiaceae</taxon>
        <taxon>Actinidia</taxon>
    </lineage>
</organism>
<sequence length="95" mass="10595">MYNPPPTIDETEIEEQRIEENAGKVVSQVGFVESTTPIAQQSERFKVSDPKRADVLHLICLVELDSAVTGSTAVRTGFDRVLSKTDFLRLAELFL</sequence>
<gene>
    <name evidence="1" type="ORF">Acr_10g0005070</name>
</gene>
<accession>A0A7J0F8U4</accession>